<dbReference type="AlphaFoldDB" id="A0A0F8YB49"/>
<name>A0A0F8YB49_9ZZZZ</name>
<gene>
    <name evidence="1" type="ORF">LCGC14_2919650</name>
</gene>
<feature type="non-terminal residue" evidence="1">
    <location>
        <position position="1"/>
    </location>
</feature>
<proteinExistence type="predicted"/>
<sequence>NTAVFFNAAGSLDSSRGVADLNTAGKMRISDFPRIECFVDRDIAPVLG</sequence>
<organism evidence="1">
    <name type="scientific">marine sediment metagenome</name>
    <dbReference type="NCBI Taxonomy" id="412755"/>
    <lineage>
        <taxon>unclassified sequences</taxon>
        <taxon>metagenomes</taxon>
        <taxon>ecological metagenomes</taxon>
    </lineage>
</organism>
<reference evidence="1" key="1">
    <citation type="journal article" date="2015" name="Nature">
        <title>Complex archaea that bridge the gap between prokaryotes and eukaryotes.</title>
        <authorList>
            <person name="Spang A."/>
            <person name="Saw J.H."/>
            <person name="Jorgensen S.L."/>
            <person name="Zaremba-Niedzwiedzka K."/>
            <person name="Martijn J."/>
            <person name="Lind A.E."/>
            <person name="van Eijk R."/>
            <person name="Schleper C."/>
            <person name="Guy L."/>
            <person name="Ettema T.J."/>
        </authorList>
    </citation>
    <scope>NUCLEOTIDE SEQUENCE</scope>
</reference>
<accession>A0A0F8YB49</accession>
<dbReference type="EMBL" id="LAZR01057987">
    <property type="protein sequence ID" value="KKK70870.1"/>
    <property type="molecule type" value="Genomic_DNA"/>
</dbReference>
<evidence type="ECO:0000313" key="1">
    <source>
        <dbReference type="EMBL" id="KKK70870.1"/>
    </source>
</evidence>
<protein>
    <submittedName>
        <fullName evidence="1">Uncharacterized protein</fullName>
    </submittedName>
</protein>
<comment type="caution">
    <text evidence="1">The sequence shown here is derived from an EMBL/GenBank/DDBJ whole genome shotgun (WGS) entry which is preliminary data.</text>
</comment>